<organism evidence="1 2">
    <name type="scientific">Sinomonas flava</name>
    <dbReference type="NCBI Taxonomy" id="496857"/>
    <lineage>
        <taxon>Bacteria</taxon>
        <taxon>Bacillati</taxon>
        <taxon>Actinomycetota</taxon>
        <taxon>Actinomycetes</taxon>
        <taxon>Micrococcales</taxon>
        <taxon>Micrococcaceae</taxon>
        <taxon>Sinomonas</taxon>
    </lineage>
</organism>
<dbReference type="RefSeq" id="WP_208710395.1">
    <property type="nucleotide sequence ID" value="NZ_BAAAQW010000004.1"/>
</dbReference>
<proteinExistence type="predicted"/>
<keyword evidence="2" id="KW-1185">Reference proteome</keyword>
<dbReference type="EMBL" id="BAAAQW010000004">
    <property type="protein sequence ID" value="GAA2199297.1"/>
    <property type="molecule type" value="Genomic_DNA"/>
</dbReference>
<protein>
    <submittedName>
        <fullName evidence="1">Uncharacterized protein</fullName>
    </submittedName>
</protein>
<gene>
    <name evidence="1" type="ORF">GCM10009849_15180</name>
</gene>
<dbReference type="Proteomes" id="UP001500432">
    <property type="component" value="Unassembled WGS sequence"/>
</dbReference>
<comment type="caution">
    <text evidence="1">The sequence shown here is derived from an EMBL/GenBank/DDBJ whole genome shotgun (WGS) entry which is preliminary data.</text>
</comment>
<evidence type="ECO:0000313" key="1">
    <source>
        <dbReference type="EMBL" id="GAA2199297.1"/>
    </source>
</evidence>
<accession>A0ABP5NIE1</accession>
<name>A0ABP5NIE1_9MICC</name>
<evidence type="ECO:0000313" key="2">
    <source>
        <dbReference type="Proteomes" id="UP001500432"/>
    </source>
</evidence>
<sequence length="55" mass="6271">MSGFRTYTEEEKHSFVAPACELCGQHRHIVWQQDGDNWVPRDKGCSNEACPQYAG</sequence>
<reference evidence="2" key="1">
    <citation type="journal article" date="2019" name="Int. J. Syst. Evol. Microbiol.">
        <title>The Global Catalogue of Microorganisms (GCM) 10K type strain sequencing project: providing services to taxonomists for standard genome sequencing and annotation.</title>
        <authorList>
            <consortium name="The Broad Institute Genomics Platform"/>
            <consortium name="The Broad Institute Genome Sequencing Center for Infectious Disease"/>
            <person name="Wu L."/>
            <person name="Ma J."/>
        </authorList>
    </citation>
    <scope>NUCLEOTIDE SEQUENCE [LARGE SCALE GENOMIC DNA]</scope>
    <source>
        <strain evidence="2">JCM 16034</strain>
    </source>
</reference>